<gene>
    <name evidence="3" type="ORF">C5O23_05165</name>
</gene>
<sequence>MKILILGAGKMGSFFCDLLSFDHDVAVYDPDPKRLRFTFNAQRFKELEEVREFDPQLVINASTVKYTLDAFKAVLPYLSKSCIISDIASVKTGLPEFYAGCGHPYVSTHPMFGPTFASLSNLSNENAIIISEGDHLGKIFFRDIYSRLHLNIVEYTFKEHDETIAYSLSIPFAATLAFAGVMKHQEAPGTTFKRHMQIARGLMSEDDYLVSEILFNPNTPEQLMKIQSQMAELLDIIKRHDSEAMKAYLARVRQNVE</sequence>
<protein>
    <submittedName>
        <fullName evidence="3">Prephenate dehydrogenase</fullName>
    </submittedName>
</protein>
<dbReference type="EMBL" id="PUEC01000009">
    <property type="protein sequence ID" value="PWB02820.1"/>
    <property type="molecule type" value="Genomic_DNA"/>
</dbReference>
<evidence type="ECO:0000259" key="2">
    <source>
        <dbReference type="PROSITE" id="PS51176"/>
    </source>
</evidence>
<dbReference type="RefSeq" id="WP_107031885.1">
    <property type="nucleotide sequence ID" value="NZ_CAOLBL010000019.1"/>
</dbReference>
<dbReference type="Pfam" id="PF02153">
    <property type="entry name" value="PDH_N"/>
    <property type="match status" value="1"/>
</dbReference>
<dbReference type="Gene3D" id="3.40.50.720">
    <property type="entry name" value="NAD(P)-binding Rossmann-like Domain"/>
    <property type="match status" value="1"/>
</dbReference>
<evidence type="ECO:0000313" key="3">
    <source>
        <dbReference type="EMBL" id="PWB02820.1"/>
    </source>
</evidence>
<dbReference type="GeneID" id="82525732"/>
<dbReference type="InterPro" id="IPR036291">
    <property type="entry name" value="NAD(P)-bd_dom_sf"/>
</dbReference>
<dbReference type="FunFam" id="3.40.50.720:FF:000232">
    <property type="entry name" value="Prephenate dehydrogenase family protein"/>
    <property type="match status" value="1"/>
</dbReference>
<dbReference type="PANTHER" id="PTHR21363">
    <property type="entry name" value="PREPHENATE DEHYDROGENASE"/>
    <property type="match status" value="1"/>
</dbReference>
<dbReference type="InterPro" id="IPR008927">
    <property type="entry name" value="6-PGluconate_DH-like_C_sf"/>
</dbReference>
<comment type="caution">
    <text evidence="3">The sequence shown here is derived from an EMBL/GenBank/DDBJ whole genome shotgun (WGS) entry which is preliminary data.</text>
</comment>
<organism evidence="3 4">
    <name type="scientific">Duncaniella muris</name>
    <dbReference type="NCBI Taxonomy" id="2094150"/>
    <lineage>
        <taxon>Bacteria</taxon>
        <taxon>Pseudomonadati</taxon>
        <taxon>Bacteroidota</taxon>
        <taxon>Bacteroidia</taxon>
        <taxon>Bacteroidales</taxon>
        <taxon>Muribaculaceae</taxon>
        <taxon>Duncaniella</taxon>
    </lineage>
</organism>
<evidence type="ECO:0000256" key="1">
    <source>
        <dbReference type="ARBA" id="ARBA00023002"/>
    </source>
</evidence>
<dbReference type="Proteomes" id="UP000244905">
    <property type="component" value="Unassembled WGS sequence"/>
</dbReference>
<dbReference type="InterPro" id="IPR046826">
    <property type="entry name" value="PDH_N"/>
</dbReference>
<feature type="domain" description="Prephenate/arogenate dehydrogenase" evidence="2">
    <location>
        <begin position="1"/>
        <end position="257"/>
    </location>
</feature>
<dbReference type="SUPFAM" id="SSF51735">
    <property type="entry name" value="NAD(P)-binding Rossmann-fold domains"/>
    <property type="match status" value="1"/>
</dbReference>
<dbReference type="PROSITE" id="PS51176">
    <property type="entry name" value="PDH_ADH"/>
    <property type="match status" value="1"/>
</dbReference>
<dbReference type="PANTHER" id="PTHR21363:SF0">
    <property type="entry name" value="PREPHENATE DEHYDROGENASE [NADP(+)]"/>
    <property type="match status" value="1"/>
</dbReference>
<keyword evidence="4" id="KW-1185">Reference proteome</keyword>
<accession>A0A2V1IKL2</accession>
<dbReference type="InterPro" id="IPR003099">
    <property type="entry name" value="Prephen_DH"/>
</dbReference>
<dbReference type="GO" id="GO:0008977">
    <property type="term" value="F:prephenate dehydrogenase (NAD+) activity"/>
    <property type="evidence" value="ECO:0007669"/>
    <property type="project" value="InterPro"/>
</dbReference>
<reference evidence="4" key="1">
    <citation type="submission" date="2018-02" db="EMBL/GenBank/DDBJ databases">
        <authorList>
            <person name="Clavel T."/>
            <person name="Strowig T."/>
        </authorList>
    </citation>
    <scope>NUCLEOTIDE SEQUENCE [LARGE SCALE GENOMIC DNA]</scope>
    <source>
        <strain evidence="4">DSM 103720</strain>
    </source>
</reference>
<dbReference type="GO" id="GO:0004665">
    <property type="term" value="F:prephenate dehydrogenase (NADP+) activity"/>
    <property type="evidence" value="ECO:0007669"/>
    <property type="project" value="InterPro"/>
</dbReference>
<dbReference type="AlphaFoldDB" id="A0A2V1IKL2"/>
<dbReference type="SUPFAM" id="SSF48179">
    <property type="entry name" value="6-phosphogluconate dehydrogenase C-terminal domain-like"/>
    <property type="match status" value="1"/>
</dbReference>
<evidence type="ECO:0000313" key="4">
    <source>
        <dbReference type="Proteomes" id="UP000244905"/>
    </source>
</evidence>
<proteinExistence type="predicted"/>
<dbReference type="InterPro" id="IPR050812">
    <property type="entry name" value="Preph/Arog_dehydrog"/>
</dbReference>
<dbReference type="GO" id="GO:0070403">
    <property type="term" value="F:NAD+ binding"/>
    <property type="evidence" value="ECO:0007669"/>
    <property type="project" value="InterPro"/>
</dbReference>
<keyword evidence="1" id="KW-0560">Oxidoreductase</keyword>
<dbReference type="GO" id="GO:0006571">
    <property type="term" value="P:tyrosine biosynthetic process"/>
    <property type="evidence" value="ECO:0007669"/>
    <property type="project" value="InterPro"/>
</dbReference>
<dbReference type="Gene3D" id="1.10.3660.10">
    <property type="entry name" value="6-phosphogluconate dehydrogenase C-terminal like domain"/>
    <property type="match status" value="1"/>
</dbReference>
<name>A0A2V1IKL2_9BACT</name>